<accession>A0A3R7ML14</accession>
<evidence type="ECO:0008006" key="3">
    <source>
        <dbReference type="Google" id="ProtNLM"/>
    </source>
</evidence>
<dbReference type="Gene3D" id="3.30.559.30">
    <property type="entry name" value="Nonribosomal peptide synthetase, condensation domain"/>
    <property type="match status" value="1"/>
</dbReference>
<reference evidence="1 2" key="2">
    <citation type="submission" date="2019-01" db="EMBL/GenBank/DDBJ databases">
        <title>The decoding of complex shrimp genome reveals the adaptation for benthos swimmer, frequently molting mechanism and breeding impact on genome.</title>
        <authorList>
            <person name="Sun Y."/>
            <person name="Gao Y."/>
            <person name="Yu Y."/>
        </authorList>
    </citation>
    <scope>NUCLEOTIDE SEQUENCE [LARGE SCALE GENOMIC DNA]</scope>
    <source>
        <tissue evidence="1">Muscle</tissue>
    </source>
</reference>
<dbReference type="InterPro" id="IPR052058">
    <property type="entry name" value="Alcohol_O-acetyltransferase"/>
</dbReference>
<name>A0A3R7ML14_PENVA</name>
<dbReference type="PANTHER" id="PTHR28037">
    <property type="entry name" value="ALCOHOL O-ACETYLTRANSFERASE 1-RELATED"/>
    <property type="match status" value="1"/>
</dbReference>
<organism evidence="1 2">
    <name type="scientific">Penaeus vannamei</name>
    <name type="common">Whiteleg shrimp</name>
    <name type="synonym">Litopenaeus vannamei</name>
    <dbReference type="NCBI Taxonomy" id="6689"/>
    <lineage>
        <taxon>Eukaryota</taxon>
        <taxon>Metazoa</taxon>
        <taxon>Ecdysozoa</taxon>
        <taxon>Arthropoda</taxon>
        <taxon>Crustacea</taxon>
        <taxon>Multicrustacea</taxon>
        <taxon>Malacostraca</taxon>
        <taxon>Eumalacostraca</taxon>
        <taxon>Eucarida</taxon>
        <taxon>Decapoda</taxon>
        <taxon>Dendrobranchiata</taxon>
        <taxon>Penaeoidea</taxon>
        <taxon>Penaeidae</taxon>
        <taxon>Penaeus</taxon>
    </lineage>
</organism>
<evidence type="ECO:0000313" key="2">
    <source>
        <dbReference type="Proteomes" id="UP000283509"/>
    </source>
</evidence>
<reference evidence="1 2" key="1">
    <citation type="submission" date="2018-04" db="EMBL/GenBank/DDBJ databases">
        <authorList>
            <person name="Zhang X."/>
            <person name="Yuan J."/>
            <person name="Li F."/>
            <person name="Xiang J."/>
        </authorList>
    </citation>
    <scope>NUCLEOTIDE SEQUENCE [LARGE SCALE GENOMIC DNA]</scope>
    <source>
        <tissue evidence="1">Muscle</tissue>
    </source>
</reference>
<comment type="caution">
    <text evidence="1">The sequence shown here is derived from an EMBL/GenBank/DDBJ whole genome shotgun (WGS) entry which is preliminary data.</text>
</comment>
<evidence type="ECO:0000313" key="1">
    <source>
        <dbReference type="EMBL" id="ROT79574.1"/>
    </source>
</evidence>
<dbReference type="OrthoDB" id="6347053at2759"/>
<dbReference type="AlphaFoldDB" id="A0A3R7ML14"/>
<dbReference type="Proteomes" id="UP000283509">
    <property type="component" value="Unassembled WGS sequence"/>
</dbReference>
<dbReference type="InterPro" id="IPR023213">
    <property type="entry name" value="CAT-like_dom_sf"/>
</dbReference>
<keyword evidence="2" id="KW-1185">Reference proteome</keyword>
<protein>
    <recommendedName>
        <fullName evidence="3">Condensation domain-containing protein</fullName>
    </recommendedName>
</protein>
<dbReference type="Gene3D" id="3.30.559.10">
    <property type="entry name" value="Chloramphenicol acetyltransferase-like domain"/>
    <property type="match status" value="1"/>
</dbReference>
<sequence>MGVGLRAVPPAAGALSLGRLAGSSFPDSGNRGCPWGRSEATSIIPNRSLSSGDVKWLWPLDRESLGFHVVHNRGARMGFFLMTLNSTSPLKTEDVERALSHLQRKNPAMRVDIRLRDDVWWFCEQVGRKVDFKMLGEGASSLEECRRMSERGFPDGDTWKFRMIPRGKEAPCVMPEVKGDFPYQYDVLMTSHHALGDGLSVSMIVKRMVELLNDVILGRHVDDEATTRFLPREELWEIESRITKKLQEDPERHDFVQGTMPDSSPLLLRAFPRPSADRVTTGYLTRTVDLEATQNFERLCKAQGVTINGAFTSVINIALARLVQKSGISQESYRIASNHLVSVIRYLKQTPRDIMGGYPLYLSHISDITSDRVTDHFWEYAKEVNRELREGLTSELPLEQKLARLMTQPDQVEQWARKPPPVVHDFGITNIARFPMPERREDDQVLVTDATSVAMVHGFTHMLLFLVHTFRDRCNYSLSYATDYFTDETAILLADEVMSVYREVSGVKEI</sequence>
<dbReference type="PANTHER" id="PTHR28037:SF1">
    <property type="entry name" value="ALCOHOL O-ACETYLTRANSFERASE 1-RELATED"/>
    <property type="match status" value="1"/>
</dbReference>
<dbReference type="EMBL" id="QCYY01001224">
    <property type="protein sequence ID" value="ROT79574.1"/>
    <property type="molecule type" value="Genomic_DNA"/>
</dbReference>
<dbReference type="SUPFAM" id="SSF52777">
    <property type="entry name" value="CoA-dependent acyltransferases"/>
    <property type="match status" value="2"/>
</dbReference>
<proteinExistence type="predicted"/>
<gene>
    <name evidence="1" type="ORF">C7M84_001712</name>
</gene>